<accession>A0A087D436</accession>
<dbReference type="GeneID" id="85164959"/>
<dbReference type="Proteomes" id="UP000029033">
    <property type="component" value="Unassembled WGS sequence"/>
</dbReference>
<dbReference type="EMBL" id="JGZO01000031">
    <property type="protein sequence ID" value="KFI90286.1"/>
    <property type="molecule type" value="Genomic_DNA"/>
</dbReference>
<organism evidence="2 3">
    <name type="scientific">Bifidobacterium scardovii</name>
    <dbReference type="NCBI Taxonomy" id="158787"/>
    <lineage>
        <taxon>Bacteria</taxon>
        <taxon>Bacillati</taxon>
        <taxon>Actinomycetota</taxon>
        <taxon>Actinomycetes</taxon>
        <taxon>Bifidobacteriales</taxon>
        <taxon>Bifidobacteriaceae</taxon>
        <taxon>Bifidobacterium</taxon>
    </lineage>
</organism>
<evidence type="ECO:0000313" key="3">
    <source>
        <dbReference type="Proteomes" id="UP000029033"/>
    </source>
</evidence>
<evidence type="ECO:0000256" key="1">
    <source>
        <dbReference type="SAM" id="MobiDB-lite"/>
    </source>
</evidence>
<feature type="region of interest" description="Disordered" evidence="1">
    <location>
        <begin position="71"/>
        <end position="98"/>
    </location>
</feature>
<dbReference type="RefSeq" id="WP_033519545.1">
    <property type="nucleotide sequence ID" value="NZ_CAUPKV010000018.1"/>
</dbReference>
<comment type="caution">
    <text evidence="2">The sequence shown here is derived from an EMBL/GenBank/DDBJ whole genome shotgun (WGS) entry which is preliminary data.</text>
</comment>
<sequence length="202" mass="22706">MARLSNEQLIELCATPYERLTPGQKRSARAYKRKAMDDEALALEAERLLEEQPQLSVTKAYYAVMKLERKTKPDNTAPTPAEKPITAPQSAPVPAGMEPSGRTDDLVTFLADWPTDLVEAQPTASGHWTAIARILKNHPHSGPAVIARDLTRQRAFELRRRIRSARIKAFTPTGAYRCEITHDDQHKDKYRIIAQYTGKTDA</sequence>
<gene>
    <name evidence="2" type="ORF">BSCA_1897</name>
</gene>
<reference evidence="2 3" key="1">
    <citation type="submission" date="2014-03" db="EMBL/GenBank/DDBJ databases">
        <title>Genomics of Bifidobacteria.</title>
        <authorList>
            <person name="Ventura M."/>
            <person name="Milani C."/>
            <person name="Lugli G.A."/>
        </authorList>
    </citation>
    <scope>NUCLEOTIDE SEQUENCE [LARGE SCALE GENOMIC DNA]</scope>
    <source>
        <strain evidence="2 3">LMG 21589</strain>
    </source>
</reference>
<dbReference type="eggNOG" id="ENOG5030H01">
    <property type="taxonomic scope" value="Bacteria"/>
</dbReference>
<evidence type="ECO:0000313" key="2">
    <source>
        <dbReference type="EMBL" id="KFI90286.1"/>
    </source>
</evidence>
<protein>
    <submittedName>
        <fullName evidence="2">Uncharacterized protein</fullName>
    </submittedName>
</protein>
<dbReference type="AlphaFoldDB" id="A0A087D436"/>
<dbReference type="OrthoDB" id="3242148at2"/>
<keyword evidence="3" id="KW-1185">Reference proteome</keyword>
<name>A0A087D436_9BIFI</name>
<proteinExistence type="predicted"/>
<dbReference type="STRING" id="158787.BSCA_1897"/>